<dbReference type="Gene3D" id="3.80.10.10">
    <property type="entry name" value="Ribonuclease Inhibitor"/>
    <property type="match status" value="1"/>
</dbReference>
<evidence type="ECO:0000313" key="2">
    <source>
        <dbReference type="Proteomes" id="UP000716446"/>
    </source>
</evidence>
<accession>A0A9N8JMS5</accession>
<sequence>MATFSQLPHELQQNILDHLVVDKRSLTRHDRKNLLAPMRVNSCWFNHTTDILWNRVSNLESTFSNMGNEEDRRQIYVSKIRILNLHTARIYFDLIEDLKFESLTHLMLRGDHMGILPFLQPNLKTIIFCGSFALTKTELNQMAILCPNLHELKIIPTNADNHRALTPKPNLDPIDPHTFGSFFQHCRRLRSLDIGSKLPIPLVSAALVGLRSLVAAQLEELILTRIEPAALPEDTNEILEACTSLRKFEIRCNYYTGDPFSMTMLLRGLATITGLEHLRLDHGVVGDDVEEFIRRHATPFGNLQSLALKGDMASISSFLSLSMQSLTRLQIVVSDPAHHICPSIGRLQNLTYLNLVIGVNHRDLYWEGVRYHPEAHDWQATPEDMQALSTLSKLRSINIRPMNINLTAPWISDDYFLAWTSSFPHLRDLELDIECPVSFAAIVALSKTHPLLRKCKLLWIQEIDNWDDLPTPEFSNLQQLTLNFVVNVPEDELRSHIVRKFFKPPRPVGA</sequence>
<dbReference type="GO" id="GO:0019005">
    <property type="term" value="C:SCF ubiquitin ligase complex"/>
    <property type="evidence" value="ECO:0007669"/>
    <property type="project" value="TreeGrafter"/>
</dbReference>
<evidence type="ECO:0000313" key="1">
    <source>
        <dbReference type="EMBL" id="CAD0087932.1"/>
    </source>
</evidence>
<dbReference type="Proteomes" id="UP000716446">
    <property type="component" value="Unassembled WGS sequence"/>
</dbReference>
<dbReference type="InterPro" id="IPR032675">
    <property type="entry name" value="LRR_dom_sf"/>
</dbReference>
<name>A0A9N8JMS5_9PEZI</name>
<dbReference type="AlphaFoldDB" id="A0A9N8JMS5"/>
<reference evidence="1" key="1">
    <citation type="submission" date="2020-06" db="EMBL/GenBank/DDBJ databases">
        <authorList>
            <person name="Onetto C."/>
        </authorList>
    </citation>
    <scope>NUCLEOTIDE SEQUENCE</scope>
</reference>
<gene>
    <name evidence="1" type="ORF">AWRI4619_LOCUS5050</name>
</gene>
<organism evidence="1 2">
    <name type="scientific">Aureobasidium vineae</name>
    <dbReference type="NCBI Taxonomy" id="2773715"/>
    <lineage>
        <taxon>Eukaryota</taxon>
        <taxon>Fungi</taxon>
        <taxon>Dikarya</taxon>
        <taxon>Ascomycota</taxon>
        <taxon>Pezizomycotina</taxon>
        <taxon>Dothideomycetes</taxon>
        <taxon>Dothideomycetidae</taxon>
        <taxon>Dothideales</taxon>
        <taxon>Saccotheciaceae</taxon>
        <taxon>Aureobasidium</taxon>
    </lineage>
</organism>
<dbReference type="EMBL" id="CAIJEN010000006">
    <property type="protein sequence ID" value="CAD0087932.1"/>
    <property type="molecule type" value="Genomic_DNA"/>
</dbReference>
<comment type="caution">
    <text evidence="1">The sequence shown here is derived from an EMBL/GenBank/DDBJ whole genome shotgun (WGS) entry which is preliminary data.</text>
</comment>
<proteinExistence type="predicted"/>
<keyword evidence="2" id="KW-1185">Reference proteome</keyword>
<dbReference type="GO" id="GO:0031146">
    <property type="term" value="P:SCF-dependent proteasomal ubiquitin-dependent protein catabolic process"/>
    <property type="evidence" value="ECO:0007669"/>
    <property type="project" value="TreeGrafter"/>
</dbReference>
<dbReference type="PANTHER" id="PTHR13318">
    <property type="entry name" value="PARTNER OF PAIRED, ISOFORM B-RELATED"/>
    <property type="match status" value="1"/>
</dbReference>
<dbReference type="SUPFAM" id="SSF52047">
    <property type="entry name" value="RNI-like"/>
    <property type="match status" value="1"/>
</dbReference>
<evidence type="ECO:0008006" key="3">
    <source>
        <dbReference type="Google" id="ProtNLM"/>
    </source>
</evidence>
<protein>
    <recommendedName>
        <fullName evidence="3">F-box domain-containing protein</fullName>
    </recommendedName>
</protein>